<proteinExistence type="inferred from homology"/>
<dbReference type="InterPro" id="IPR002052">
    <property type="entry name" value="DNA_methylase_N6_adenine_CS"/>
</dbReference>
<dbReference type="InterPro" id="IPR004556">
    <property type="entry name" value="HemK-like"/>
</dbReference>
<dbReference type="InterPro" id="IPR029063">
    <property type="entry name" value="SAM-dependent_MTases_sf"/>
</dbReference>
<sequence>MIRIRELFKDYQQQLMALYPAEEAESLVIWLFEEFLGKKRMDIIKDDEVEFLPESLVSALEQLLSGRPIQYILGTAPFYGREFEVSPAVLIPRNETEELVHLIIKENPQKGLRILDIGTGSGCIPISLALEMQDAEVYGVDISDEALEMAERNNLVLHACVKFQKLDILTEEIPWTGLDIVVSNPPYVRYSEKEMMHRNVLEHEPHLALFVFDEDPLLFYREIAHKARRALKPGGKLYFEINEALGVDTKKLMEGLGYSQVRVLKDLNDRDRMVVGVFKGLK</sequence>
<dbReference type="Gene3D" id="1.10.8.10">
    <property type="entry name" value="DNA helicase RuvA subunit, C-terminal domain"/>
    <property type="match status" value="1"/>
</dbReference>
<dbReference type="Gene3D" id="3.40.50.150">
    <property type="entry name" value="Vaccinia Virus protein VP39"/>
    <property type="match status" value="1"/>
</dbReference>
<dbReference type="PROSITE" id="PS00092">
    <property type="entry name" value="N6_MTASE"/>
    <property type="match status" value="1"/>
</dbReference>
<reference evidence="7 8" key="1">
    <citation type="submission" date="2024-09" db="EMBL/GenBank/DDBJ databases">
        <authorList>
            <person name="Sun Q."/>
            <person name="Mori K."/>
        </authorList>
    </citation>
    <scope>NUCLEOTIDE SEQUENCE [LARGE SCALE GENOMIC DNA]</scope>
    <source>
        <strain evidence="7 8">CCM 7650</strain>
    </source>
</reference>
<dbReference type="GO" id="GO:0102559">
    <property type="term" value="F:peptide chain release factor N(5)-glutamine methyltransferase activity"/>
    <property type="evidence" value="ECO:0007669"/>
    <property type="project" value="UniProtKB-EC"/>
</dbReference>
<feature type="binding site" evidence="4">
    <location>
        <begin position="118"/>
        <end position="122"/>
    </location>
    <ligand>
        <name>S-adenosyl-L-methionine</name>
        <dbReference type="ChEBI" id="CHEBI:59789"/>
    </ligand>
</feature>
<evidence type="ECO:0000256" key="2">
    <source>
        <dbReference type="ARBA" id="ARBA00022679"/>
    </source>
</evidence>
<dbReference type="PANTHER" id="PTHR18895:SF74">
    <property type="entry name" value="MTRF1L RELEASE FACTOR GLUTAMINE METHYLTRANSFERASE"/>
    <property type="match status" value="1"/>
</dbReference>
<dbReference type="CDD" id="cd02440">
    <property type="entry name" value="AdoMet_MTases"/>
    <property type="match status" value="1"/>
</dbReference>
<evidence type="ECO:0000256" key="4">
    <source>
        <dbReference type="HAMAP-Rule" id="MF_02126"/>
    </source>
</evidence>
<gene>
    <name evidence="4 7" type="primary">prmC</name>
    <name evidence="7" type="ORF">ACFFIP_00935</name>
</gene>
<evidence type="ECO:0000259" key="6">
    <source>
        <dbReference type="Pfam" id="PF17827"/>
    </source>
</evidence>
<dbReference type="NCBIfam" id="TIGR00536">
    <property type="entry name" value="hemK_fam"/>
    <property type="match status" value="1"/>
</dbReference>
<dbReference type="GO" id="GO:0032259">
    <property type="term" value="P:methylation"/>
    <property type="evidence" value="ECO:0007669"/>
    <property type="project" value="UniProtKB-KW"/>
</dbReference>
<feature type="domain" description="Release factor glutamine methyltransferase N-terminal" evidence="6">
    <location>
        <begin position="6"/>
        <end position="74"/>
    </location>
</feature>
<feature type="binding site" evidence="4">
    <location>
        <position position="184"/>
    </location>
    <ligand>
        <name>S-adenosyl-L-methionine</name>
        <dbReference type="ChEBI" id="CHEBI:59789"/>
    </ligand>
</feature>
<dbReference type="InterPro" id="IPR025714">
    <property type="entry name" value="Methyltranfer_dom"/>
</dbReference>
<comment type="similarity">
    <text evidence="4">Belongs to the protein N5-glutamine methyltransferase family. PrmC subfamily.</text>
</comment>
<dbReference type="PANTHER" id="PTHR18895">
    <property type="entry name" value="HEMK METHYLTRANSFERASE"/>
    <property type="match status" value="1"/>
</dbReference>
<dbReference type="InterPro" id="IPR019874">
    <property type="entry name" value="RF_methyltr_PrmC"/>
</dbReference>
<comment type="caution">
    <text evidence="4">Lacks conserved residue(s) required for the propagation of feature annotation.</text>
</comment>
<keyword evidence="8" id="KW-1185">Reference proteome</keyword>
<dbReference type="RefSeq" id="WP_382385682.1">
    <property type="nucleotide sequence ID" value="NZ_JBHLWI010000002.1"/>
</dbReference>
<dbReference type="SUPFAM" id="SSF53335">
    <property type="entry name" value="S-adenosyl-L-methionine-dependent methyltransferases"/>
    <property type="match status" value="1"/>
</dbReference>
<name>A0ABV6FN30_9BACT</name>
<evidence type="ECO:0000256" key="3">
    <source>
        <dbReference type="ARBA" id="ARBA00022691"/>
    </source>
</evidence>
<comment type="function">
    <text evidence="4">Methylates the class 1 translation termination release factors RF1/PrfA and RF2/PrfB on the glutamine residue of the universally conserved GGQ motif.</text>
</comment>
<organism evidence="7 8">
    <name type="scientific">Fontibacter flavus</name>
    <dbReference type="NCBI Taxonomy" id="654838"/>
    <lineage>
        <taxon>Bacteria</taxon>
        <taxon>Pseudomonadati</taxon>
        <taxon>Bacteroidota</taxon>
        <taxon>Cytophagia</taxon>
        <taxon>Cytophagales</taxon>
        <taxon>Cyclobacteriaceae</taxon>
        <taxon>Fontibacter</taxon>
    </lineage>
</organism>
<evidence type="ECO:0000313" key="8">
    <source>
        <dbReference type="Proteomes" id="UP001589797"/>
    </source>
</evidence>
<dbReference type="HAMAP" id="MF_02126">
    <property type="entry name" value="RF_methyltr_PrmC"/>
    <property type="match status" value="1"/>
</dbReference>
<comment type="caution">
    <text evidence="7">The sequence shown here is derived from an EMBL/GenBank/DDBJ whole genome shotgun (WGS) entry which is preliminary data.</text>
</comment>
<evidence type="ECO:0000259" key="5">
    <source>
        <dbReference type="Pfam" id="PF13847"/>
    </source>
</evidence>
<accession>A0ABV6FN30</accession>
<evidence type="ECO:0000256" key="1">
    <source>
        <dbReference type="ARBA" id="ARBA00022603"/>
    </source>
</evidence>
<keyword evidence="2 4" id="KW-0808">Transferase</keyword>
<keyword evidence="1 4" id="KW-0489">Methyltransferase</keyword>
<feature type="domain" description="Methyltransferase" evidence="5">
    <location>
        <begin position="109"/>
        <end position="239"/>
    </location>
</feature>
<dbReference type="EC" id="2.1.1.297" evidence="4"/>
<dbReference type="Pfam" id="PF13847">
    <property type="entry name" value="Methyltransf_31"/>
    <property type="match status" value="1"/>
</dbReference>
<feature type="binding site" evidence="4">
    <location>
        <begin position="184"/>
        <end position="187"/>
    </location>
    <ligand>
        <name>substrate</name>
    </ligand>
</feature>
<dbReference type="InterPro" id="IPR040758">
    <property type="entry name" value="PrmC_N"/>
</dbReference>
<dbReference type="InterPro" id="IPR050320">
    <property type="entry name" value="N5-glutamine_MTase"/>
</dbReference>
<dbReference type="EMBL" id="JBHLWI010000002">
    <property type="protein sequence ID" value="MFC0261227.1"/>
    <property type="molecule type" value="Genomic_DNA"/>
</dbReference>
<comment type="catalytic activity">
    <reaction evidence="4">
        <text>L-glutaminyl-[peptide chain release factor] + S-adenosyl-L-methionine = N(5)-methyl-L-glutaminyl-[peptide chain release factor] + S-adenosyl-L-homocysteine + H(+)</text>
        <dbReference type="Rhea" id="RHEA:42896"/>
        <dbReference type="Rhea" id="RHEA-COMP:10271"/>
        <dbReference type="Rhea" id="RHEA-COMP:10272"/>
        <dbReference type="ChEBI" id="CHEBI:15378"/>
        <dbReference type="ChEBI" id="CHEBI:30011"/>
        <dbReference type="ChEBI" id="CHEBI:57856"/>
        <dbReference type="ChEBI" id="CHEBI:59789"/>
        <dbReference type="ChEBI" id="CHEBI:61891"/>
        <dbReference type="EC" id="2.1.1.297"/>
    </reaction>
</comment>
<evidence type="ECO:0000313" key="7">
    <source>
        <dbReference type="EMBL" id="MFC0261227.1"/>
    </source>
</evidence>
<dbReference type="NCBIfam" id="TIGR03534">
    <property type="entry name" value="RF_mod_PrmC"/>
    <property type="match status" value="1"/>
</dbReference>
<feature type="binding site" evidence="4">
    <location>
        <position position="141"/>
    </location>
    <ligand>
        <name>S-adenosyl-L-methionine</name>
        <dbReference type="ChEBI" id="CHEBI:59789"/>
    </ligand>
</feature>
<dbReference type="Proteomes" id="UP001589797">
    <property type="component" value="Unassembled WGS sequence"/>
</dbReference>
<protein>
    <recommendedName>
        <fullName evidence="4">Release factor glutamine methyltransferase</fullName>
        <shortName evidence="4">RF MTase</shortName>
        <ecNumber evidence="4">2.1.1.297</ecNumber>
    </recommendedName>
    <alternativeName>
        <fullName evidence="4">N5-glutamine methyltransferase PrmC</fullName>
    </alternativeName>
    <alternativeName>
        <fullName evidence="4">Protein-(glutamine-N5) MTase PrmC</fullName>
    </alternativeName>
    <alternativeName>
        <fullName evidence="4">Protein-glutamine N-methyltransferase PrmC</fullName>
    </alternativeName>
</protein>
<keyword evidence="3 4" id="KW-0949">S-adenosyl-L-methionine</keyword>
<dbReference type="Pfam" id="PF17827">
    <property type="entry name" value="PrmC_N"/>
    <property type="match status" value="1"/>
</dbReference>